<comment type="caution">
    <text evidence="2">The sequence shown here is derived from an EMBL/GenBank/DDBJ whole genome shotgun (WGS) entry which is preliminary data.</text>
</comment>
<organism evidence="2 3">
    <name type="scientific">Citrobacter meridianamericanus</name>
    <dbReference type="NCBI Taxonomy" id="2894201"/>
    <lineage>
        <taxon>Bacteria</taxon>
        <taxon>Pseudomonadati</taxon>
        <taxon>Pseudomonadota</taxon>
        <taxon>Gammaproteobacteria</taxon>
        <taxon>Enterobacterales</taxon>
        <taxon>Enterobacteriaceae</taxon>
        <taxon>Citrobacter</taxon>
    </lineage>
</organism>
<feature type="compositionally biased region" description="Basic residues" evidence="1">
    <location>
        <begin position="58"/>
        <end position="75"/>
    </location>
</feature>
<dbReference type="EMBL" id="JAJJVQ010000003">
    <property type="protein sequence ID" value="MCO5781593.1"/>
    <property type="molecule type" value="Genomic_DNA"/>
</dbReference>
<keyword evidence="3" id="KW-1185">Reference proteome</keyword>
<feature type="region of interest" description="Disordered" evidence="1">
    <location>
        <begin position="47"/>
        <end position="75"/>
    </location>
</feature>
<dbReference type="Proteomes" id="UP001139290">
    <property type="component" value="Unassembled WGS sequence"/>
</dbReference>
<evidence type="ECO:0000313" key="3">
    <source>
        <dbReference type="Proteomes" id="UP001139290"/>
    </source>
</evidence>
<sequence length="75" mass="8990">MTENLTGDEALIRSLHACDDGYDWTSWHVWRMGERRRISEHVFTRPPVRQRAMPQSIKPKKKRRQKRKAKPTADF</sequence>
<dbReference type="RefSeq" id="WP_252838196.1">
    <property type="nucleotide sequence ID" value="NZ_JAJJVQ010000003.1"/>
</dbReference>
<accession>A0ABT1B7U3</accession>
<proteinExistence type="predicted"/>
<gene>
    <name evidence="2" type="ORF">LOD26_09675</name>
</gene>
<name>A0ABT1B7U3_9ENTR</name>
<reference evidence="2" key="1">
    <citation type="submission" date="2021-11" db="EMBL/GenBank/DDBJ databases">
        <title>Citrobacter meridianamericanus sp. nov. isolated from soil.</title>
        <authorList>
            <person name="Furlan J.P.R."/>
            <person name="Stehling E.G."/>
        </authorList>
    </citation>
    <scope>NUCLEOTIDE SEQUENCE</scope>
    <source>
        <strain evidence="2">BR102</strain>
    </source>
</reference>
<evidence type="ECO:0000313" key="2">
    <source>
        <dbReference type="EMBL" id="MCO5781593.1"/>
    </source>
</evidence>
<protein>
    <submittedName>
        <fullName evidence="2">Uncharacterized protein</fullName>
    </submittedName>
</protein>
<evidence type="ECO:0000256" key="1">
    <source>
        <dbReference type="SAM" id="MobiDB-lite"/>
    </source>
</evidence>